<reference evidence="1" key="1">
    <citation type="submission" date="2020-01" db="EMBL/GenBank/DDBJ databases">
        <authorList>
            <consortium name="DOE Joint Genome Institute"/>
            <person name="Haridas S."/>
            <person name="Albert R."/>
            <person name="Binder M."/>
            <person name="Bloem J."/>
            <person name="Labutti K."/>
            <person name="Salamov A."/>
            <person name="Andreopoulos B."/>
            <person name="Baker S.E."/>
            <person name="Barry K."/>
            <person name="Bills G."/>
            <person name="Bluhm B.H."/>
            <person name="Cannon C."/>
            <person name="Castanera R."/>
            <person name="Culley D.E."/>
            <person name="Daum C."/>
            <person name="Ezra D."/>
            <person name="Gonzalez J.B."/>
            <person name="Henrissat B."/>
            <person name="Kuo A."/>
            <person name="Liang C."/>
            <person name="Lipzen A."/>
            <person name="Lutzoni F."/>
            <person name="Magnuson J."/>
            <person name="Mondo S."/>
            <person name="Nolan M."/>
            <person name="Ohm R."/>
            <person name="Pangilinan J."/>
            <person name="Park H.-J."/>
            <person name="Ramirez L."/>
            <person name="Alfaro M."/>
            <person name="Sun H."/>
            <person name="Tritt A."/>
            <person name="Yoshinaga Y."/>
            <person name="Zwiers L.-H."/>
            <person name="Turgeon B.G."/>
            <person name="Goodwin S.B."/>
            <person name="Spatafora J.W."/>
            <person name="Crous P.W."/>
            <person name="Grigoriev I.V."/>
        </authorList>
    </citation>
    <scope>NUCLEOTIDE SEQUENCE</scope>
    <source>
        <strain evidence="1">CBS 394.84</strain>
    </source>
</reference>
<protein>
    <submittedName>
        <fullName evidence="1">Uncharacterized protein</fullName>
    </submittedName>
</protein>
<dbReference type="RefSeq" id="XP_040787794.1">
    <property type="nucleotide sequence ID" value="XM_040926522.1"/>
</dbReference>
<proteinExistence type="predicted"/>
<comment type="caution">
    <text evidence="1">The sequence shown here is derived from an EMBL/GenBank/DDBJ whole genome shotgun (WGS) entry which is preliminary data.</text>
</comment>
<keyword evidence="2" id="KW-1185">Reference proteome</keyword>
<dbReference type="AlphaFoldDB" id="A0A9P4GHC3"/>
<dbReference type="EMBL" id="ML976616">
    <property type="protein sequence ID" value="KAF1845231.1"/>
    <property type="molecule type" value="Genomic_DNA"/>
</dbReference>
<organism evidence="1 2">
    <name type="scientific">Cucurbitaria berberidis CBS 394.84</name>
    <dbReference type="NCBI Taxonomy" id="1168544"/>
    <lineage>
        <taxon>Eukaryota</taxon>
        <taxon>Fungi</taxon>
        <taxon>Dikarya</taxon>
        <taxon>Ascomycota</taxon>
        <taxon>Pezizomycotina</taxon>
        <taxon>Dothideomycetes</taxon>
        <taxon>Pleosporomycetidae</taxon>
        <taxon>Pleosporales</taxon>
        <taxon>Pleosporineae</taxon>
        <taxon>Cucurbitariaceae</taxon>
        <taxon>Cucurbitaria</taxon>
    </lineage>
</organism>
<dbReference type="Proteomes" id="UP000800039">
    <property type="component" value="Unassembled WGS sequence"/>
</dbReference>
<accession>A0A9P4GHC3</accession>
<dbReference type="GeneID" id="63843773"/>
<evidence type="ECO:0000313" key="1">
    <source>
        <dbReference type="EMBL" id="KAF1845231.1"/>
    </source>
</evidence>
<gene>
    <name evidence="1" type="ORF">K460DRAFT_105271</name>
</gene>
<evidence type="ECO:0000313" key="2">
    <source>
        <dbReference type="Proteomes" id="UP000800039"/>
    </source>
</evidence>
<sequence length="104" mass="11903">MDFRRQALLGLSTKSERRQSACEKGQIKISLTSPRSSAWQLILLTPCVYLKPASVLVAHILYLYVIFPRHLSHVFNHVLYKVIRGGQFSLPTHSRHIMITGENM</sequence>
<name>A0A9P4GHC3_9PLEO</name>